<accession>A0A5M9JLK6</accession>
<evidence type="ECO:0000256" key="5">
    <source>
        <dbReference type="ARBA" id="ARBA00022777"/>
    </source>
</evidence>
<evidence type="ECO:0000313" key="11">
    <source>
        <dbReference type="Proteomes" id="UP000322873"/>
    </source>
</evidence>
<evidence type="ECO:0000313" key="10">
    <source>
        <dbReference type="EMBL" id="KAA8570368.1"/>
    </source>
</evidence>
<dbReference type="Pfam" id="PF00069">
    <property type="entry name" value="Pkinase"/>
    <property type="match status" value="1"/>
</dbReference>
<dbReference type="InterPro" id="IPR011009">
    <property type="entry name" value="Kinase-like_dom_sf"/>
</dbReference>
<gene>
    <name evidence="10" type="ORF">EYC84_002662</name>
</gene>
<evidence type="ECO:0000256" key="7">
    <source>
        <dbReference type="PROSITE-ProRule" id="PRU10141"/>
    </source>
</evidence>
<keyword evidence="5" id="KW-0418">Kinase</keyword>
<evidence type="ECO:0000259" key="9">
    <source>
        <dbReference type="PROSITE" id="PS50011"/>
    </source>
</evidence>
<dbReference type="GO" id="GO:0000226">
    <property type="term" value="P:microtubule cytoskeleton organization"/>
    <property type="evidence" value="ECO:0007669"/>
    <property type="project" value="TreeGrafter"/>
</dbReference>
<dbReference type="SUPFAM" id="SSF56112">
    <property type="entry name" value="Protein kinase-like (PK-like)"/>
    <property type="match status" value="1"/>
</dbReference>
<feature type="domain" description="Protein kinase" evidence="9">
    <location>
        <begin position="152"/>
        <end position="402"/>
    </location>
</feature>
<dbReference type="AlphaFoldDB" id="A0A5M9JLK6"/>
<dbReference type="VEuPathDB" id="FungiDB:MFRU_005g04320"/>
<feature type="compositionally biased region" description="Pro residues" evidence="8">
    <location>
        <begin position="708"/>
        <end position="722"/>
    </location>
</feature>
<dbReference type="PANTHER" id="PTHR24346:SF82">
    <property type="entry name" value="KP78A-RELATED"/>
    <property type="match status" value="1"/>
</dbReference>
<dbReference type="PROSITE" id="PS00108">
    <property type="entry name" value="PROTEIN_KINASE_ST"/>
    <property type="match status" value="1"/>
</dbReference>
<dbReference type="PROSITE" id="PS50011">
    <property type="entry name" value="PROTEIN_KINASE_DOM"/>
    <property type="match status" value="1"/>
</dbReference>
<feature type="compositionally biased region" description="Polar residues" evidence="8">
    <location>
        <begin position="1"/>
        <end position="14"/>
    </location>
</feature>
<dbReference type="FunFam" id="1.10.510.10:FF:000571">
    <property type="entry name" value="Maternal embryonic leucine zipper kinase"/>
    <property type="match status" value="1"/>
</dbReference>
<proteinExistence type="inferred from homology"/>
<feature type="region of interest" description="Disordered" evidence="8">
    <location>
        <begin position="572"/>
        <end position="797"/>
    </location>
</feature>
<dbReference type="InterPro" id="IPR000719">
    <property type="entry name" value="Prot_kinase_dom"/>
</dbReference>
<keyword evidence="2" id="KW-0723">Serine/threonine-protein kinase</keyword>
<evidence type="ECO:0000256" key="4">
    <source>
        <dbReference type="ARBA" id="ARBA00022741"/>
    </source>
</evidence>
<evidence type="ECO:0000256" key="3">
    <source>
        <dbReference type="ARBA" id="ARBA00022679"/>
    </source>
</evidence>
<comment type="similarity">
    <text evidence="1">Belongs to the protein kinase superfamily. CAMK Ser/Thr protein kinase family. NIM1 subfamily.</text>
</comment>
<feature type="region of interest" description="Disordered" evidence="8">
    <location>
        <begin position="864"/>
        <end position="948"/>
    </location>
</feature>
<name>A0A5M9JLK6_MONFR</name>
<feature type="compositionally biased region" description="Low complexity" evidence="8">
    <location>
        <begin position="114"/>
        <end position="129"/>
    </location>
</feature>
<dbReference type="GO" id="GO:0005737">
    <property type="term" value="C:cytoplasm"/>
    <property type="evidence" value="ECO:0007669"/>
    <property type="project" value="TreeGrafter"/>
</dbReference>
<dbReference type="PROSITE" id="PS00107">
    <property type="entry name" value="PROTEIN_KINASE_ATP"/>
    <property type="match status" value="1"/>
</dbReference>
<organism evidence="10 11">
    <name type="scientific">Monilinia fructicola</name>
    <name type="common">Brown rot fungus</name>
    <name type="synonym">Ciboria fructicola</name>
    <dbReference type="NCBI Taxonomy" id="38448"/>
    <lineage>
        <taxon>Eukaryota</taxon>
        <taxon>Fungi</taxon>
        <taxon>Dikarya</taxon>
        <taxon>Ascomycota</taxon>
        <taxon>Pezizomycotina</taxon>
        <taxon>Leotiomycetes</taxon>
        <taxon>Helotiales</taxon>
        <taxon>Sclerotiniaceae</taxon>
        <taxon>Monilinia</taxon>
    </lineage>
</organism>
<feature type="compositionally biased region" description="Basic and acidic residues" evidence="8">
    <location>
        <begin position="758"/>
        <end position="777"/>
    </location>
</feature>
<keyword evidence="3" id="KW-0808">Transferase</keyword>
<feature type="compositionally biased region" description="Basic and acidic residues" evidence="8">
    <location>
        <begin position="589"/>
        <end position="600"/>
    </location>
</feature>
<feature type="compositionally biased region" description="Basic and acidic residues" evidence="8">
    <location>
        <begin position="890"/>
        <end position="902"/>
    </location>
</feature>
<dbReference type="Gene3D" id="3.30.310.80">
    <property type="entry name" value="Kinase associated domain 1, KA1"/>
    <property type="match status" value="1"/>
</dbReference>
<dbReference type="EMBL" id="VICG01000007">
    <property type="protein sequence ID" value="KAA8570368.1"/>
    <property type="molecule type" value="Genomic_DNA"/>
</dbReference>
<sequence length="1133" mass="125885">MATTTSVSPTTVERNTSRRSHNNSLPHRSQSTRVKSSTADSPQRSHSHHHRGSSRHAAIEESVPQANYETTNVAQQSRKISSRDGPTPSRHESTRSATSNHRSNHHARPSNDMATAAANGGGPAPVVTPQESRHAAHRGKSRTSIPAQSGTWVLGKTIGQGSMGKVKLARKSEGGEQVAVKIVPRGSTDDNHNQSRADKERADHSKEVRTAREAAIVTLLDHPYICGMRDVVRTTYHWYMLFEYVNGGQMLDYIISHGRLKEKQARKFSRQIASALDYCHRNSIVHRDLKIENILISKTGDIKIIDFGLSNLFAPRNHLKTFCGSLYFAAPELLQAKAYTGPEVDVPFDDQSMPALHAKIKRGIVDYPNWLSPECKHLISRMLVTDPKQRATLQEIMTHQWMTKQYGGPPENYLPVREPLTLPLDDDIINDMTGFDFGPPEVIKQQLTDVIKSSEYGHAVRLAMQEREHAGPPRDSEKKRGVFDFYKRRNSTTSRDTLTAPSAEFLQLGNDPCNAYHPLISVYYLVKEKRERDALEANPGATSMPRVPGEAPLQMGEISAPKPAYTNTTAYEMPGEKATGGRSRPRARTHGEEEVTEGLKHMKLAGSTAPPSPAIVEPVEPTARKESTAAGILRSVRRHRDRDGDGHLRPSGSERQHSDLLTPRSAEASGASKLGRSTSVNSAEYRRRENRRGDRAGAGAGAGAAAPEPMPPRVTYKDPPPTSGSDHSTMNEKPAREGERAGLNPRSATMRAKSLGHARRESIQARRARREEAREANVPEETDVEIGDASGLSTERVDTAENVKPVFLKGLFSVSTTSTKPVQAIRTDIIRVLKLLGVDFTEIRGGFSCQHTPSIDLKRVVDVPPSSHGNHTPGHRRKISFGGFMGGNNAERDREDFREAERLPQNPRTPRRGRGPENSFSNSDASDESVTRHGDSSARAVGETSTHVQSELGGSMVLEFEIFIVKEEPGNLRIWRIKFFASYDYKNSHDTLEHEYASPTKTAILAVIQNAFNQLPSMLSFLHPYKIYGRISDRNKDIHALLLRRIPFVSEIDEEMACITYYCPFWFLPRTHFPFVSLNARKMEVCIWGVWEDGRVREGRREGGKEGRGKGAVGRARTGIDNYDTVFLNLITS</sequence>
<dbReference type="InterPro" id="IPR028375">
    <property type="entry name" value="KA1/Ssp2_C"/>
</dbReference>
<feature type="compositionally biased region" description="Polar residues" evidence="8">
    <location>
        <begin position="64"/>
        <end position="79"/>
    </location>
</feature>
<evidence type="ECO:0000256" key="6">
    <source>
        <dbReference type="ARBA" id="ARBA00022840"/>
    </source>
</evidence>
<feature type="compositionally biased region" description="Polar residues" evidence="8">
    <location>
        <begin position="22"/>
        <end position="42"/>
    </location>
</feature>
<dbReference type="PANTHER" id="PTHR24346">
    <property type="entry name" value="MAP/MICROTUBULE AFFINITY-REGULATING KINASE"/>
    <property type="match status" value="1"/>
</dbReference>
<keyword evidence="6 7" id="KW-0067">ATP-binding</keyword>
<reference evidence="10 11" key="1">
    <citation type="submission" date="2019-06" db="EMBL/GenBank/DDBJ databases">
        <title>Genome Sequence of the Brown Rot Fungal Pathogen Monilinia fructicola.</title>
        <authorList>
            <person name="De Miccolis Angelini R.M."/>
            <person name="Landi L."/>
            <person name="Abate D."/>
            <person name="Pollastro S."/>
            <person name="Romanazzi G."/>
            <person name="Faretra F."/>
        </authorList>
    </citation>
    <scope>NUCLEOTIDE SEQUENCE [LARGE SCALE GENOMIC DNA]</scope>
    <source>
        <strain evidence="10 11">Mfrc123</strain>
    </source>
</reference>
<dbReference type="Gene3D" id="1.10.510.10">
    <property type="entry name" value="Transferase(Phosphotransferase) domain 1"/>
    <property type="match status" value="1"/>
</dbReference>
<feature type="compositionally biased region" description="Basic and acidic residues" evidence="8">
    <location>
        <begin position="641"/>
        <end position="658"/>
    </location>
</feature>
<comment type="caution">
    <text evidence="10">The sequence shown here is derived from an EMBL/GenBank/DDBJ whole genome shotgun (WGS) entry which is preliminary data.</text>
</comment>
<dbReference type="InterPro" id="IPR017441">
    <property type="entry name" value="Protein_kinase_ATP_BS"/>
</dbReference>
<dbReference type="Proteomes" id="UP000322873">
    <property type="component" value="Unassembled WGS sequence"/>
</dbReference>
<evidence type="ECO:0000256" key="8">
    <source>
        <dbReference type="SAM" id="MobiDB-lite"/>
    </source>
</evidence>
<feature type="compositionally biased region" description="Basic and acidic residues" evidence="8">
    <location>
        <begin position="729"/>
        <end position="740"/>
    </location>
</feature>
<evidence type="ECO:0000256" key="1">
    <source>
        <dbReference type="ARBA" id="ARBA00010791"/>
    </source>
</evidence>
<dbReference type="InterPro" id="IPR008271">
    <property type="entry name" value="Ser/Thr_kinase_AS"/>
</dbReference>
<keyword evidence="4 7" id="KW-0547">Nucleotide-binding</keyword>
<feature type="compositionally biased region" description="Basic and acidic residues" evidence="8">
    <location>
        <begin position="187"/>
        <end position="208"/>
    </location>
</feature>
<dbReference type="SMART" id="SM00220">
    <property type="entry name" value="S_TKc"/>
    <property type="match status" value="1"/>
</dbReference>
<feature type="compositionally biased region" description="Basic residues" evidence="8">
    <location>
        <begin position="45"/>
        <end position="54"/>
    </location>
</feature>
<dbReference type="GO" id="GO:0035556">
    <property type="term" value="P:intracellular signal transduction"/>
    <property type="evidence" value="ECO:0007669"/>
    <property type="project" value="TreeGrafter"/>
</dbReference>
<feature type="region of interest" description="Disordered" evidence="8">
    <location>
        <begin position="183"/>
        <end position="208"/>
    </location>
</feature>
<protein>
    <recommendedName>
        <fullName evidence="9">Protein kinase domain-containing protein</fullName>
    </recommendedName>
</protein>
<dbReference type="GO" id="GO:0004674">
    <property type="term" value="F:protein serine/threonine kinase activity"/>
    <property type="evidence" value="ECO:0007669"/>
    <property type="project" value="UniProtKB-KW"/>
</dbReference>
<feature type="compositionally biased region" description="Basic and acidic residues" evidence="8">
    <location>
        <begin position="684"/>
        <end position="695"/>
    </location>
</feature>
<dbReference type="GO" id="GO:0005524">
    <property type="term" value="F:ATP binding"/>
    <property type="evidence" value="ECO:0007669"/>
    <property type="project" value="UniProtKB-UniRule"/>
</dbReference>
<feature type="region of interest" description="Disordered" evidence="8">
    <location>
        <begin position="1"/>
        <end position="145"/>
    </location>
</feature>
<feature type="binding site" evidence="7">
    <location>
        <position position="181"/>
    </location>
    <ligand>
        <name>ATP</name>
        <dbReference type="ChEBI" id="CHEBI:30616"/>
    </ligand>
</feature>
<evidence type="ECO:0000256" key="2">
    <source>
        <dbReference type="ARBA" id="ARBA00022527"/>
    </source>
</evidence>
<keyword evidence="11" id="KW-1185">Reference proteome</keyword>
<dbReference type="SUPFAM" id="SSF103243">
    <property type="entry name" value="KA1-like"/>
    <property type="match status" value="1"/>
</dbReference>